<dbReference type="EMBL" id="MN740254">
    <property type="protein sequence ID" value="QHT96204.1"/>
    <property type="molecule type" value="Genomic_DNA"/>
</dbReference>
<organism evidence="2">
    <name type="scientific">viral metagenome</name>
    <dbReference type="NCBI Taxonomy" id="1070528"/>
    <lineage>
        <taxon>unclassified sequences</taxon>
        <taxon>metagenomes</taxon>
        <taxon>organismal metagenomes</taxon>
    </lineage>
</organism>
<accession>A0A6C0ISI7</accession>
<feature type="transmembrane region" description="Helical" evidence="1">
    <location>
        <begin position="6"/>
        <end position="26"/>
    </location>
</feature>
<evidence type="ECO:0000313" key="2">
    <source>
        <dbReference type="EMBL" id="QHT96204.1"/>
    </source>
</evidence>
<keyword evidence="1" id="KW-0472">Membrane</keyword>
<reference evidence="2" key="1">
    <citation type="journal article" date="2020" name="Nature">
        <title>Giant virus diversity and host interactions through global metagenomics.</title>
        <authorList>
            <person name="Schulz F."/>
            <person name="Roux S."/>
            <person name="Paez-Espino D."/>
            <person name="Jungbluth S."/>
            <person name="Walsh D.A."/>
            <person name="Denef V.J."/>
            <person name="McMahon K.D."/>
            <person name="Konstantinidis K.T."/>
            <person name="Eloe-Fadrosh E.A."/>
            <person name="Kyrpides N.C."/>
            <person name="Woyke T."/>
        </authorList>
    </citation>
    <scope>NUCLEOTIDE SEQUENCE</scope>
    <source>
        <strain evidence="2">GVMAG-M-3300024302-11</strain>
    </source>
</reference>
<keyword evidence="1" id="KW-1133">Transmembrane helix</keyword>
<proteinExistence type="predicted"/>
<protein>
    <submittedName>
        <fullName evidence="2">Uncharacterized protein</fullName>
    </submittedName>
</protein>
<keyword evidence="1" id="KW-0812">Transmembrane</keyword>
<sequence>MGDNTLMTLFLIFITAGINFGLFFNNKNNIENVTKRLAKLESKVMAIRNNPITTSNEPIPAKPTIAERAELRKKLTKKIMGNNRLKPRKSLVMGALGFR</sequence>
<dbReference type="AlphaFoldDB" id="A0A6C0ISI7"/>
<evidence type="ECO:0000256" key="1">
    <source>
        <dbReference type="SAM" id="Phobius"/>
    </source>
</evidence>
<name>A0A6C0ISI7_9ZZZZ</name>